<sequence length="8" mass="1005">MTHFVTNR</sequence>
<name>A0A0E9VKI5_ANGAN</name>
<organism evidence="1">
    <name type="scientific">Anguilla anguilla</name>
    <name type="common">European freshwater eel</name>
    <name type="synonym">Muraena anguilla</name>
    <dbReference type="NCBI Taxonomy" id="7936"/>
    <lineage>
        <taxon>Eukaryota</taxon>
        <taxon>Metazoa</taxon>
        <taxon>Chordata</taxon>
        <taxon>Craniata</taxon>
        <taxon>Vertebrata</taxon>
        <taxon>Euteleostomi</taxon>
        <taxon>Actinopterygii</taxon>
        <taxon>Neopterygii</taxon>
        <taxon>Teleostei</taxon>
        <taxon>Anguilliformes</taxon>
        <taxon>Anguillidae</taxon>
        <taxon>Anguilla</taxon>
    </lineage>
</organism>
<accession>A0A0E9VKI5</accession>
<reference evidence="1" key="1">
    <citation type="submission" date="2014-11" db="EMBL/GenBank/DDBJ databases">
        <authorList>
            <person name="Amaro Gonzalez C."/>
        </authorList>
    </citation>
    <scope>NUCLEOTIDE SEQUENCE</scope>
</reference>
<protein>
    <submittedName>
        <fullName evidence="1">Uncharacterized protein</fullName>
    </submittedName>
</protein>
<dbReference type="EMBL" id="GBXM01030662">
    <property type="protein sequence ID" value="JAH77915.1"/>
    <property type="molecule type" value="Transcribed_RNA"/>
</dbReference>
<dbReference type="EMBL" id="GBXM01057206">
    <property type="protein sequence ID" value="JAH51371.1"/>
    <property type="molecule type" value="Transcribed_RNA"/>
</dbReference>
<reference evidence="1" key="2">
    <citation type="journal article" date="2015" name="Fish Shellfish Immunol.">
        <title>Early steps in the European eel (Anguilla anguilla)-Vibrio vulnificus interaction in the gills: Role of the RtxA13 toxin.</title>
        <authorList>
            <person name="Callol A."/>
            <person name="Pajuelo D."/>
            <person name="Ebbesson L."/>
            <person name="Teles M."/>
            <person name="MacKenzie S."/>
            <person name="Amaro C."/>
        </authorList>
    </citation>
    <scope>NUCLEOTIDE SEQUENCE</scope>
</reference>
<proteinExistence type="predicted"/>
<evidence type="ECO:0000313" key="1">
    <source>
        <dbReference type="EMBL" id="JAH77915.1"/>
    </source>
</evidence>